<dbReference type="PROSITE" id="PS50883">
    <property type="entry name" value="EAL"/>
    <property type="match status" value="1"/>
</dbReference>
<dbReference type="Gene3D" id="3.20.20.450">
    <property type="entry name" value="EAL domain"/>
    <property type="match status" value="1"/>
</dbReference>
<evidence type="ECO:0000256" key="1">
    <source>
        <dbReference type="SAM" id="Phobius"/>
    </source>
</evidence>
<dbReference type="EMBL" id="FIZY01000013">
    <property type="protein sequence ID" value="CZF81296.1"/>
    <property type="molecule type" value="Genomic_DNA"/>
</dbReference>
<keyword evidence="3" id="KW-0378">Hydrolase</keyword>
<keyword evidence="1" id="KW-1133">Transmembrane helix</keyword>
<organism evidence="3 4">
    <name type="scientific">Grimontia marina</name>
    <dbReference type="NCBI Taxonomy" id="646534"/>
    <lineage>
        <taxon>Bacteria</taxon>
        <taxon>Pseudomonadati</taxon>
        <taxon>Pseudomonadota</taxon>
        <taxon>Gammaproteobacteria</taxon>
        <taxon>Vibrionales</taxon>
        <taxon>Vibrionaceae</taxon>
        <taxon>Grimontia</taxon>
    </lineage>
</organism>
<dbReference type="CDD" id="cd01948">
    <property type="entry name" value="EAL"/>
    <property type="match status" value="1"/>
</dbReference>
<proteinExistence type="predicted"/>
<reference evidence="4" key="1">
    <citation type="submission" date="2016-02" db="EMBL/GenBank/DDBJ databases">
        <authorList>
            <person name="Rodrigo-Torres Lidia"/>
            <person name="Arahal R.David."/>
        </authorList>
    </citation>
    <scope>NUCLEOTIDE SEQUENCE [LARGE SCALE GENOMIC DNA]</scope>
    <source>
        <strain evidence="4">CECT 8713</strain>
    </source>
</reference>
<keyword evidence="4" id="KW-1185">Reference proteome</keyword>
<dbReference type="InterPro" id="IPR050706">
    <property type="entry name" value="Cyclic-di-GMP_PDE-like"/>
</dbReference>
<dbReference type="SMART" id="SM00052">
    <property type="entry name" value="EAL"/>
    <property type="match status" value="1"/>
</dbReference>
<dbReference type="InterPro" id="IPR001633">
    <property type="entry name" value="EAL_dom"/>
</dbReference>
<dbReference type="AlphaFoldDB" id="A0A128F4T8"/>
<dbReference type="RefSeq" id="WP_062708123.1">
    <property type="nucleotide sequence ID" value="NZ_CAWRCI010000013.1"/>
</dbReference>
<evidence type="ECO:0000259" key="2">
    <source>
        <dbReference type="PROSITE" id="PS50883"/>
    </source>
</evidence>
<dbReference type="EC" id="3.1.4.52" evidence="3"/>
<accession>A0A128F4T8</accession>
<sequence length="493" mass="55714">MKRNGRDLVYYLTLVCVPMFFAVLLGLYLSKLSIDKHVDSFGSIYLKTLERKIDSLTNQARVLMSDTSNCDSIRRRLKVWPSVHGYLTVKNGQIMCQSDSVFDWVDPLLVTAGLTPGIHSYPKAGSANKERVLVIVSQDNLNPASLGMAIVSLDEFISYMDISDSLQYEKLAVWIGANCLFDRSQYDFDNMHYFKSERFHIKLGIEPTENYICYSMLMFTLSSIPLGLLISLFIHLVIIRLKPRCSLVEEIKSAVKRGEFYLVYQPVYDAMGELYGFEALARWQHPKMGVVGPDIFIPAIEKNQLGIAFTYYVFARAAQDMALLEPGKNYHLGINVPPEFIMCSNFESTLSTLMKTFDGLPVAITLEVTERQLLDEAAIEQIDMARRLGVKIAIDDFGVGHTSLSMLQRLNIDYLKIDKCFVDTVGIDSVNAPVLESIIELAHRLNITIVAEGVESAKQVDFLNQRGCQYQQGYFYAKPLTMDELLETTAPRI</sequence>
<gene>
    <name evidence="3" type="primary">adrB</name>
    <name evidence="3" type="ORF">GMA8713_01780</name>
</gene>
<dbReference type="PANTHER" id="PTHR33121:SF79">
    <property type="entry name" value="CYCLIC DI-GMP PHOSPHODIESTERASE PDED-RELATED"/>
    <property type="match status" value="1"/>
</dbReference>
<name>A0A128F4T8_9GAMM</name>
<dbReference type="PANTHER" id="PTHR33121">
    <property type="entry name" value="CYCLIC DI-GMP PHOSPHODIESTERASE PDEF"/>
    <property type="match status" value="1"/>
</dbReference>
<feature type="transmembrane region" description="Helical" evidence="1">
    <location>
        <begin position="9"/>
        <end position="29"/>
    </location>
</feature>
<protein>
    <submittedName>
        <fullName evidence="3">Putative cyclic-di-GMP phosphodiesterase AdrB</fullName>
        <ecNumber evidence="3">3.1.4.52</ecNumber>
    </submittedName>
</protein>
<dbReference type="Proteomes" id="UP000073601">
    <property type="component" value="Unassembled WGS sequence"/>
</dbReference>
<dbReference type="InterPro" id="IPR035919">
    <property type="entry name" value="EAL_sf"/>
</dbReference>
<dbReference type="OrthoDB" id="675397at2"/>
<feature type="domain" description="EAL" evidence="2">
    <location>
        <begin position="244"/>
        <end position="493"/>
    </location>
</feature>
<evidence type="ECO:0000313" key="3">
    <source>
        <dbReference type="EMBL" id="CZF81296.1"/>
    </source>
</evidence>
<keyword evidence="1" id="KW-0812">Transmembrane</keyword>
<dbReference type="SUPFAM" id="SSF141868">
    <property type="entry name" value="EAL domain-like"/>
    <property type="match status" value="1"/>
</dbReference>
<feature type="transmembrane region" description="Helical" evidence="1">
    <location>
        <begin position="216"/>
        <end position="238"/>
    </location>
</feature>
<dbReference type="Pfam" id="PF00563">
    <property type="entry name" value="EAL"/>
    <property type="match status" value="1"/>
</dbReference>
<keyword evidence="1" id="KW-0472">Membrane</keyword>
<evidence type="ECO:0000313" key="4">
    <source>
        <dbReference type="Proteomes" id="UP000073601"/>
    </source>
</evidence>
<dbReference type="GO" id="GO:0071111">
    <property type="term" value="F:cyclic-guanylate-specific phosphodiesterase activity"/>
    <property type="evidence" value="ECO:0007669"/>
    <property type="project" value="UniProtKB-EC"/>
</dbReference>